<dbReference type="EMBL" id="BAABAZ010000004">
    <property type="protein sequence ID" value="GAA4283674.1"/>
    <property type="molecule type" value="Genomic_DNA"/>
</dbReference>
<keyword evidence="3" id="KW-1185">Reference proteome</keyword>
<sequence>MTPRWGRISKNDDRIQFAASCDYCAGLVVAETGFFTNSLGENSTQLGHVQALIEKHPGINWSWRPRPELHVSFEHAPEHIEQAAVEAHSGRHYGNYMSAILMARTVIEATAKHLEKDKAKGNLFEKIDMLLESGHITKRTAEFAHAIRQIGNDMAHGDISEPVEAIDAEQSLRLMDEVLADAFEYPAIHSDLLETYRERKQQRGQRS</sequence>
<comment type="caution">
    <text evidence="2">The sequence shown here is derived from an EMBL/GenBank/DDBJ whole genome shotgun (WGS) entry which is preliminary data.</text>
</comment>
<reference evidence="3" key="1">
    <citation type="journal article" date="2019" name="Int. J. Syst. Evol. Microbiol.">
        <title>The Global Catalogue of Microorganisms (GCM) 10K type strain sequencing project: providing services to taxonomists for standard genome sequencing and annotation.</title>
        <authorList>
            <consortium name="The Broad Institute Genomics Platform"/>
            <consortium name="The Broad Institute Genome Sequencing Center for Infectious Disease"/>
            <person name="Wu L."/>
            <person name="Ma J."/>
        </authorList>
    </citation>
    <scope>NUCLEOTIDE SEQUENCE [LARGE SCALE GENOMIC DNA]</scope>
    <source>
        <strain evidence="3">JCM 17458</strain>
    </source>
</reference>
<dbReference type="Pfam" id="PF13643">
    <property type="entry name" value="DUF4145"/>
    <property type="match status" value="1"/>
</dbReference>
<evidence type="ECO:0000259" key="1">
    <source>
        <dbReference type="Pfam" id="PF13643"/>
    </source>
</evidence>
<gene>
    <name evidence="2" type="ORF">GCM10022261_12050</name>
</gene>
<protein>
    <recommendedName>
        <fullName evidence="1">DUF4145 domain-containing protein</fullName>
    </recommendedName>
</protein>
<dbReference type="Proteomes" id="UP001501586">
    <property type="component" value="Unassembled WGS sequence"/>
</dbReference>
<evidence type="ECO:0000313" key="3">
    <source>
        <dbReference type="Proteomes" id="UP001501586"/>
    </source>
</evidence>
<feature type="domain" description="DUF4145" evidence="1">
    <location>
        <begin position="95"/>
        <end position="175"/>
    </location>
</feature>
<evidence type="ECO:0000313" key="2">
    <source>
        <dbReference type="EMBL" id="GAA4283674.1"/>
    </source>
</evidence>
<dbReference type="InterPro" id="IPR025285">
    <property type="entry name" value="DUF4145"/>
</dbReference>
<name>A0ABP8EI85_9MICO</name>
<proteinExistence type="predicted"/>
<organism evidence="2 3">
    <name type="scientific">Brevibacterium daeguense</name>
    <dbReference type="NCBI Taxonomy" id="909936"/>
    <lineage>
        <taxon>Bacteria</taxon>
        <taxon>Bacillati</taxon>
        <taxon>Actinomycetota</taxon>
        <taxon>Actinomycetes</taxon>
        <taxon>Micrococcales</taxon>
        <taxon>Brevibacteriaceae</taxon>
        <taxon>Brevibacterium</taxon>
    </lineage>
</organism>
<accession>A0ABP8EI85</accession>